<feature type="region of interest" description="Disordered" evidence="5">
    <location>
        <begin position="620"/>
        <end position="673"/>
    </location>
</feature>
<keyword evidence="8" id="KW-1185">Reference proteome</keyword>
<dbReference type="GO" id="GO:0061665">
    <property type="term" value="F:SUMO ligase activity"/>
    <property type="evidence" value="ECO:0007669"/>
    <property type="project" value="TreeGrafter"/>
</dbReference>
<feature type="compositionally biased region" description="Low complexity" evidence="5">
    <location>
        <begin position="622"/>
        <end position="641"/>
    </location>
</feature>
<dbReference type="GO" id="GO:0016925">
    <property type="term" value="P:protein sumoylation"/>
    <property type="evidence" value="ECO:0007669"/>
    <property type="project" value="UniProtKB-ARBA"/>
</dbReference>
<dbReference type="InterPro" id="IPR004181">
    <property type="entry name" value="Znf_MIZ"/>
</dbReference>
<name>A0A9D4THM4_CHLVU</name>
<dbReference type="AlphaFoldDB" id="A0A9D4THM4"/>
<dbReference type="Gene3D" id="3.30.40.10">
    <property type="entry name" value="Zinc/RING finger domain, C3HC4 (zinc finger)"/>
    <property type="match status" value="2"/>
</dbReference>
<evidence type="ECO:0000256" key="4">
    <source>
        <dbReference type="PROSITE-ProRule" id="PRU00452"/>
    </source>
</evidence>
<keyword evidence="3" id="KW-0862">Zinc</keyword>
<dbReference type="PANTHER" id="PTHR10782:SF4">
    <property type="entry name" value="TONALLI, ISOFORM E"/>
    <property type="match status" value="1"/>
</dbReference>
<dbReference type="EMBL" id="SIDB01000011">
    <property type="protein sequence ID" value="KAI3425891.1"/>
    <property type="molecule type" value="Genomic_DNA"/>
</dbReference>
<dbReference type="InterPro" id="IPR001965">
    <property type="entry name" value="Znf_PHD"/>
</dbReference>
<sequence length="932" mass="99969">MAQPKRAGTATNVHQEVMSFRMVELQQVAEMLHIKKGGRKSELQARILACCGEIDPSSVPAAALGRAAASAPQPQSKKEAAAKAVHAVYRRMLGLPATAPSDQSAHSSLQLSVPGGAAPSQPAPPPQQPVSPSQRLRQQQLQQQQLQQQQQQQLYATYTPMIDAMHQQMQLLDQAAAVQPYGTDAFLQHMYRGEVPVGAFFGYGHERQLPAEVTQQDALMQQMVRLQQQQQQQQRQQQSTAPAPAANGAFPGLVAGHAGAFAASQPKRVRCLCDVRAERGVMVKCQGKGCGVWQHADCVGLAHLSAMPPNFLCEVCRAKLADPFWEPTLAVLPPTRLKTQLGMQGLQQCERIFYLNQQQLEAVQRDPENHRVEAGCLLVGDEVPERYHWPRMLDLKINNLPHRPYGRALNAKMGINQRDDVASIGSMVVRGRNSLVATAAEGGTWVLTLQLARKRSLAEVKGLMAAPEPLCEATARVRRQVSGGNGDESDEDLLVSHQVVSLKDPMSGQRMQVPARFRDASGLQAFDLDSLLSMAQRNRKWQDPTTLKNSTVEQLQVDSFTQQVLQCLQSRPAITDVEISAEGRWRPDGSSGEWFDIAAEPASVAAALAAPAAAAGAGGGAAAAAGAGAGTKPDPDAPANGSSGGGGGKVGGEELVVSDSEEEEDAGEELRKAAAAVRDAASKALIALAGQKRKPEPEVIDLLSSDDEGGQAPLAGRTSAQQQQQQQQQQRPAVHPLRIRLPARPRRPEAGAAPSAADLPSWRSVAAVGGGSSAATGGGPWAPPMQQQAPGSSAVPATYTGQQQAAPQHHQPQQQQQAWQQAQQQGLQQPYRPTDGSTDPFLPSLPSGPSGQGFPGFTFAGQMVSAQQMQQAQLLAQQQQDQESQLQLMRQQVQAQQRAFRDEGERLRAGWSSEDGLDGLFGGQSTDDEDEW</sequence>
<evidence type="ECO:0000313" key="8">
    <source>
        <dbReference type="Proteomes" id="UP001055712"/>
    </source>
</evidence>
<reference evidence="7" key="1">
    <citation type="journal article" date="2019" name="Plant J.">
        <title>Chlorella vulgaris genome assembly and annotation reveals the molecular basis for metabolic acclimation to high light conditions.</title>
        <authorList>
            <person name="Cecchin M."/>
            <person name="Marcolungo L."/>
            <person name="Rossato M."/>
            <person name="Girolomoni L."/>
            <person name="Cosentino E."/>
            <person name="Cuine S."/>
            <person name="Li-Beisson Y."/>
            <person name="Delledonne M."/>
            <person name="Ballottari M."/>
        </authorList>
    </citation>
    <scope>NUCLEOTIDE SEQUENCE</scope>
    <source>
        <strain evidence="7">211/11P</strain>
    </source>
</reference>
<feature type="compositionally biased region" description="Basic and acidic residues" evidence="5">
    <location>
        <begin position="899"/>
        <end position="908"/>
    </location>
</feature>
<dbReference type="OrthoDB" id="28127at2759"/>
<feature type="compositionally biased region" description="Low complexity" evidence="5">
    <location>
        <begin position="840"/>
        <end position="849"/>
    </location>
</feature>
<keyword evidence="1" id="KW-0479">Metal-binding</keyword>
<feature type="compositionally biased region" description="Low complexity" evidence="5">
    <location>
        <begin position="130"/>
        <end position="145"/>
    </location>
</feature>
<dbReference type="Gene3D" id="1.10.720.30">
    <property type="entry name" value="SAP domain"/>
    <property type="match status" value="1"/>
</dbReference>
<dbReference type="InterPro" id="IPR019786">
    <property type="entry name" value="Zinc_finger_PHD-type_CS"/>
</dbReference>
<organism evidence="7 8">
    <name type="scientific">Chlorella vulgaris</name>
    <name type="common">Green alga</name>
    <dbReference type="NCBI Taxonomy" id="3077"/>
    <lineage>
        <taxon>Eukaryota</taxon>
        <taxon>Viridiplantae</taxon>
        <taxon>Chlorophyta</taxon>
        <taxon>core chlorophytes</taxon>
        <taxon>Trebouxiophyceae</taxon>
        <taxon>Chlorellales</taxon>
        <taxon>Chlorellaceae</taxon>
        <taxon>Chlorella clade</taxon>
        <taxon>Chlorella</taxon>
    </lineage>
</organism>
<feature type="compositionally biased region" description="Low complexity" evidence="5">
    <location>
        <begin position="721"/>
        <end position="730"/>
    </location>
</feature>
<comment type="caution">
    <text evidence="7">The sequence shown here is derived from an EMBL/GenBank/DDBJ whole genome shotgun (WGS) entry which is preliminary data.</text>
</comment>
<dbReference type="InterPro" id="IPR036361">
    <property type="entry name" value="SAP_dom_sf"/>
</dbReference>
<evidence type="ECO:0000256" key="5">
    <source>
        <dbReference type="SAM" id="MobiDB-lite"/>
    </source>
</evidence>
<accession>A0A9D4THM4</accession>
<dbReference type="Pfam" id="PF20826">
    <property type="entry name" value="PHD_5"/>
    <property type="match status" value="1"/>
</dbReference>
<proteinExistence type="predicted"/>
<dbReference type="SUPFAM" id="SSF68906">
    <property type="entry name" value="SAP domain"/>
    <property type="match status" value="1"/>
</dbReference>
<dbReference type="InterPro" id="IPR011011">
    <property type="entry name" value="Znf_FYVE_PHD"/>
</dbReference>
<evidence type="ECO:0000259" key="6">
    <source>
        <dbReference type="PROSITE" id="PS51044"/>
    </source>
</evidence>
<feature type="region of interest" description="Disordered" evidence="5">
    <location>
        <begin position="895"/>
        <end position="932"/>
    </location>
</feature>
<keyword evidence="2 4" id="KW-0863">Zinc-finger</keyword>
<evidence type="ECO:0000256" key="3">
    <source>
        <dbReference type="ARBA" id="ARBA00022833"/>
    </source>
</evidence>
<dbReference type="PANTHER" id="PTHR10782">
    <property type="entry name" value="ZINC FINGER MIZ DOMAIN-CONTAINING PROTEIN"/>
    <property type="match status" value="1"/>
</dbReference>
<evidence type="ECO:0000313" key="7">
    <source>
        <dbReference type="EMBL" id="KAI3425891.1"/>
    </source>
</evidence>
<feature type="compositionally biased region" description="Gly residues" evidence="5">
    <location>
        <begin position="768"/>
        <end position="780"/>
    </location>
</feature>
<gene>
    <name evidence="7" type="ORF">D9Q98_007864</name>
</gene>
<dbReference type="SMART" id="SM00249">
    <property type="entry name" value="PHD"/>
    <property type="match status" value="1"/>
</dbReference>
<dbReference type="GO" id="GO:0008270">
    <property type="term" value="F:zinc ion binding"/>
    <property type="evidence" value="ECO:0007669"/>
    <property type="project" value="UniProtKB-KW"/>
</dbReference>
<feature type="region of interest" description="Disordered" evidence="5">
    <location>
        <begin position="226"/>
        <end position="248"/>
    </location>
</feature>
<dbReference type="SUPFAM" id="SSF57903">
    <property type="entry name" value="FYVE/PHD zinc finger"/>
    <property type="match status" value="1"/>
</dbReference>
<feature type="compositionally biased region" description="Low complexity" evidence="5">
    <location>
        <begin position="801"/>
        <end position="829"/>
    </location>
</feature>
<protein>
    <recommendedName>
        <fullName evidence="6">SP-RING-type domain-containing protein</fullName>
    </recommendedName>
</protein>
<reference evidence="7" key="2">
    <citation type="submission" date="2020-11" db="EMBL/GenBank/DDBJ databases">
        <authorList>
            <person name="Cecchin M."/>
            <person name="Marcolungo L."/>
            <person name="Rossato M."/>
            <person name="Girolomoni L."/>
            <person name="Cosentino E."/>
            <person name="Cuine S."/>
            <person name="Li-Beisson Y."/>
            <person name="Delledonne M."/>
            <person name="Ballottari M."/>
        </authorList>
    </citation>
    <scope>NUCLEOTIDE SEQUENCE</scope>
    <source>
        <strain evidence="7">211/11P</strain>
        <tissue evidence="7">Whole cell</tissue>
    </source>
</reference>
<feature type="region of interest" description="Disordered" evidence="5">
    <location>
        <begin position="688"/>
        <end position="859"/>
    </location>
</feature>
<feature type="domain" description="SP-RING-type" evidence="6">
    <location>
        <begin position="489"/>
        <end position="570"/>
    </location>
</feature>
<evidence type="ECO:0000256" key="1">
    <source>
        <dbReference type="ARBA" id="ARBA00022723"/>
    </source>
</evidence>
<dbReference type="PROSITE" id="PS01359">
    <property type="entry name" value="ZF_PHD_1"/>
    <property type="match status" value="1"/>
</dbReference>
<feature type="compositionally biased region" description="Low complexity" evidence="5">
    <location>
        <begin position="750"/>
        <end position="767"/>
    </location>
</feature>
<dbReference type="PROSITE" id="PS51044">
    <property type="entry name" value="ZF_SP_RING"/>
    <property type="match status" value="1"/>
</dbReference>
<dbReference type="GO" id="GO:0000785">
    <property type="term" value="C:chromatin"/>
    <property type="evidence" value="ECO:0007669"/>
    <property type="project" value="TreeGrafter"/>
</dbReference>
<dbReference type="Proteomes" id="UP001055712">
    <property type="component" value="Unassembled WGS sequence"/>
</dbReference>
<feature type="region of interest" description="Disordered" evidence="5">
    <location>
        <begin position="98"/>
        <end position="145"/>
    </location>
</feature>
<evidence type="ECO:0000256" key="2">
    <source>
        <dbReference type="ARBA" id="ARBA00022771"/>
    </source>
</evidence>
<dbReference type="InterPro" id="IPR013083">
    <property type="entry name" value="Znf_RING/FYVE/PHD"/>
</dbReference>
<feature type="compositionally biased region" description="Polar residues" evidence="5">
    <location>
        <begin position="100"/>
        <end position="111"/>
    </location>
</feature>